<dbReference type="GO" id="GO:0016920">
    <property type="term" value="F:pyroglutamyl-peptidase activity"/>
    <property type="evidence" value="ECO:0007669"/>
    <property type="project" value="UniProtKB-EC"/>
</dbReference>
<organism evidence="10 11">
    <name type="scientific">Shouchella clausii</name>
    <name type="common">Alkalihalobacillus clausii</name>
    <dbReference type="NCBI Taxonomy" id="79880"/>
    <lineage>
        <taxon>Bacteria</taxon>
        <taxon>Bacillati</taxon>
        <taxon>Bacillota</taxon>
        <taxon>Bacilli</taxon>
        <taxon>Bacillales</taxon>
        <taxon>Bacillaceae</taxon>
        <taxon>Shouchella</taxon>
    </lineage>
</organism>
<dbReference type="InterPro" id="IPR000816">
    <property type="entry name" value="Peptidase_C15"/>
</dbReference>
<dbReference type="EMBL" id="NPCC01000006">
    <property type="protein sequence ID" value="PAE89690.1"/>
    <property type="molecule type" value="Genomic_DNA"/>
</dbReference>
<dbReference type="Pfam" id="PF01470">
    <property type="entry name" value="Peptidase_C15"/>
    <property type="match status" value="1"/>
</dbReference>
<comment type="subcellular location">
    <subcellularLocation>
        <location evidence="3">Cytoplasm</location>
    </subcellularLocation>
</comment>
<dbReference type="PIRSF" id="PIRSF015592">
    <property type="entry name" value="Prld-crbxl_pptds"/>
    <property type="match status" value="1"/>
</dbReference>
<dbReference type="InterPro" id="IPR033693">
    <property type="entry name" value="PGPEP1_Glu_AS"/>
</dbReference>
<dbReference type="GO" id="GO:0005829">
    <property type="term" value="C:cytosol"/>
    <property type="evidence" value="ECO:0007669"/>
    <property type="project" value="InterPro"/>
</dbReference>
<proteinExistence type="inferred from homology"/>
<evidence type="ECO:0000256" key="8">
    <source>
        <dbReference type="ARBA" id="ARBA00022807"/>
    </source>
</evidence>
<evidence type="ECO:0000256" key="4">
    <source>
        <dbReference type="ARBA" id="ARBA00006641"/>
    </source>
</evidence>
<evidence type="ECO:0000256" key="7">
    <source>
        <dbReference type="ARBA" id="ARBA00022801"/>
    </source>
</evidence>
<dbReference type="RefSeq" id="WP_095326238.1">
    <property type="nucleotide sequence ID" value="NZ_NPCC01000006.1"/>
</dbReference>
<gene>
    <name evidence="10" type="ORF">CHH72_05385</name>
</gene>
<sequence>MNTILVSGFEAFLTHQKNPTEALVQKLDGTEMDGTLIKGIVLPVSFARAAELLIEQATAIRPNAIVMLGLGAGRKQVTPERIAINVMDGPPDNEGAVMTDQPIKQDGPAAYFSTLPIRKIVNELNRHGCPATISNTAGTYVCNDLMYRVLDHLQTAAVPAGFIHVPYTDDMVGVEEVSLPGDTVEKGIGQALRVVASTL</sequence>
<name>A0A268P349_SHOCL</name>
<dbReference type="Proteomes" id="UP000216207">
    <property type="component" value="Unassembled WGS sequence"/>
</dbReference>
<dbReference type="PROSITE" id="PS01333">
    <property type="entry name" value="PYRASE_GLU"/>
    <property type="match status" value="1"/>
</dbReference>
<dbReference type="InterPro" id="IPR016125">
    <property type="entry name" value="Peptidase_C15-like"/>
</dbReference>
<dbReference type="PRINTS" id="PR00706">
    <property type="entry name" value="PYROGLUPTASE"/>
</dbReference>
<evidence type="ECO:0000256" key="1">
    <source>
        <dbReference type="ARBA" id="ARBA00001770"/>
    </source>
</evidence>
<keyword evidence="7" id="KW-0378">Hydrolase</keyword>
<protein>
    <recommendedName>
        <fullName evidence="9">Pyroglutamyl-peptidase I</fullName>
        <ecNumber evidence="9">3.4.19.3</ecNumber>
    </recommendedName>
</protein>
<dbReference type="Gene3D" id="3.40.630.20">
    <property type="entry name" value="Peptidase C15, pyroglutamyl peptidase I-like"/>
    <property type="match status" value="1"/>
</dbReference>
<dbReference type="SUPFAM" id="SSF53182">
    <property type="entry name" value="Pyrrolidone carboxyl peptidase (pyroglutamate aminopeptidase)"/>
    <property type="match status" value="1"/>
</dbReference>
<dbReference type="AlphaFoldDB" id="A0A268P349"/>
<keyword evidence="8" id="KW-0788">Thiol protease</keyword>
<comment type="caution">
    <text evidence="10">The sequence shown here is derived from an EMBL/GenBank/DDBJ whole genome shotgun (WGS) entry which is preliminary data.</text>
</comment>
<dbReference type="CDD" id="cd00501">
    <property type="entry name" value="Peptidase_C15"/>
    <property type="match status" value="1"/>
</dbReference>
<keyword evidence="5" id="KW-0963">Cytoplasm</keyword>
<dbReference type="EC" id="3.4.19.3" evidence="9"/>
<dbReference type="GO" id="GO:0006508">
    <property type="term" value="P:proteolysis"/>
    <property type="evidence" value="ECO:0007669"/>
    <property type="project" value="UniProtKB-KW"/>
</dbReference>
<evidence type="ECO:0000256" key="5">
    <source>
        <dbReference type="ARBA" id="ARBA00022490"/>
    </source>
</evidence>
<evidence type="ECO:0000256" key="9">
    <source>
        <dbReference type="PROSITE-ProRule" id="PRU10076"/>
    </source>
</evidence>
<evidence type="ECO:0000256" key="6">
    <source>
        <dbReference type="ARBA" id="ARBA00022670"/>
    </source>
</evidence>
<reference evidence="10 11" key="1">
    <citation type="submission" date="2017-07" db="EMBL/GenBank/DDBJ databases">
        <title>Isolation and whole genome analysis of endospore-forming bacteria from heroin.</title>
        <authorList>
            <person name="Kalinowski J."/>
            <person name="Ahrens B."/>
            <person name="Al-Dilaimi A."/>
            <person name="Winkler A."/>
            <person name="Wibberg D."/>
            <person name="Schleenbecker U."/>
            <person name="Ruckert C."/>
            <person name="Wolfel R."/>
            <person name="Grass G."/>
        </authorList>
    </citation>
    <scope>NUCLEOTIDE SEQUENCE [LARGE SCALE GENOMIC DNA]</scope>
    <source>
        <strain evidence="10 11">7539</strain>
    </source>
</reference>
<dbReference type="InterPro" id="IPR036440">
    <property type="entry name" value="Peptidase_C15-like_sf"/>
</dbReference>
<dbReference type="PANTHER" id="PTHR23402">
    <property type="entry name" value="PROTEASE FAMILY C15 PYROGLUTAMYL-PEPTIDASE I-RELATED"/>
    <property type="match status" value="1"/>
</dbReference>
<evidence type="ECO:0000313" key="10">
    <source>
        <dbReference type="EMBL" id="PAE89690.1"/>
    </source>
</evidence>
<dbReference type="NCBIfam" id="NF009676">
    <property type="entry name" value="PRK13197.1"/>
    <property type="match status" value="1"/>
</dbReference>
<keyword evidence="6" id="KW-0645">Protease</keyword>
<comment type="similarity">
    <text evidence="4">Belongs to the peptidase C15 family.</text>
</comment>
<comment type="function">
    <text evidence="2">Removes 5-oxoproline from various penultimate amino acid residues except L-proline.</text>
</comment>
<feature type="active site" evidence="9">
    <location>
        <position position="80"/>
    </location>
</feature>
<evidence type="ECO:0000256" key="3">
    <source>
        <dbReference type="ARBA" id="ARBA00004496"/>
    </source>
</evidence>
<evidence type="ECO:0000313" key="11">
    <source>
        <dbReference type="Proteomes" id="UP000216207"/>
    </source>
</evidence>
<evidence type="ECO:0000256" key="2">
    <source>
        <dbReference type="ARBA" id="ARBA00002280"/>
    </source>
</evidence>
<comment type="catalytic activity">
    <reaction evidence="1 9">
        <text>Release of an N-terminal pyroglutamyl group from a polypeptide, the second amino acid generally not being Pro.</text>
        <dbReference type="EC" id="3.4.19.3"/>
    </reaction>
</comment>
<dbReference type="PANTHER" id="PTHR23402:SF1">
    <property type="entry name" value="PYROGLUTAMYL-PEPTIDASE I"/>
    <property type="match status" value="1"/>
</dbReference>
<accession>A0A268P349</accession>